<proteinExistence type="predicted"/>
<dbReference type="EMBL" id="JMIB01000004">
    <property type="protein sequence ID" value="KDM93148.1"/>
    <property type="molecule type" value="Genomic_DNA"/>
</dbReference>
<sequence length="692" mass="78849">MVKPMHLSELIKISDIAERNQQLRKALVAFTENVEVSGCELELLTVAANLTLPRDQVEDLRDVSLAKSLFQNKTHLKHCIEEVQWFHTHNLKYPDARVSKQRILVQSPELCSGVITGANLPFQLGWSHNSAQVNPAKLFLIQFIWRGENNTLLDVLANLDKVWKNAFLALGVAPGQLNELKRQVLEVQLVNRLPEEVSEFSKQIRIPIHDDYCALTPVVSHSVQAYLHQLIYDRQFQSKLTEHSHPASVGSLVASVGGNTRILFYPPRVRRAGAKSFFDRRAENGLAVYDHSVLKGRSFINALSCIAGEHPAPILRQRRQLRISALRYIRKQLALWLAPMMELRDSLDSNQADVSSIHALEEKLLYLPIEQLPTVLNELNIQLHLGLQKAKYAARYAYHPNLMAPLKHQLSWLLRYLARPEGRMSQDGVQSLFIHFRQLKVHDASLMSNPYVAGIPSLTALGGLMHHYQRRLTDMLEQPCKVVKGAWFISQYHIQTEKKLPEPSLLHHRSKVSNVQRPGIIDGVHGDLEMDLVLEIRFTDTTQLPDLMCFQAAFPSRFAGGTMHPPSLYEQVNWLNIYRDKAELFRVLSRLPRSGCWIYPEDKGTESFEALAFRLKAEPDLRPIGMGFLPLEQPRERKNSLSPLHCYAEPCLGVIRCMNPIDVRLAGKKAFFESAFWHFDTAMDAMLMKKAP</sequence>
<name>A0A066S0I3_9GAMM</name>
<dbReference type="Proteomes" id="UP000027192">
    <property type="component" value="Unassembled WGS sequence"/>
</dbReference>
<dbReference type="InterPro" id="IPR013397">
    <property type="entry name" value="CRISPR-assoc_prot_Csy1"/>
</dbReference>
<comment type="caution">
    <text evidence="1">The sequence shown here is derived from an EMBL/GenBank/DDBJ whole genome shotgun (WGS) entry which is preliminary data.</text>
</comment>
<gene>
    <name evidence="1" type="ORF">EA58_02855</name>
</gene>
<dbReference type="InterPro" id="IPR013398">
    <property type="entry name" value="CRISPR-assoc_prot_Csy2"/>
</dbReference>
<dbReference type="Pfam" id="PF09614">
    <property type="entry name" value="Cas_Csy2"/>
    <property type="match status" value="1"/>
</dbReference>
<accession>A0A066S0I3</accession>
<dbReference type="Pfam" id="PF09611">
    <property type="entry name" value="Cas_Csy1"/>
    <property type="match status" value="1"/>
</dbReference>
<evidence type="ECO:0000313" key="1">
    <source>
        <dbReference type="EMBL" id="KDM93148.1"/>
    </source>
</evidence>
<dbReference type="STRING" id="1654360.EA58_02855"/>
<protein>
    <submittedName>
        <fullName evidence="1">Uncharacterized protein</fullName>
    </submittedName>
</protein>
<evidence type="ECO:0000313" key="2">
    <source>
        <dbReference type="Proteomes" id="UP000027192"/>
    </source>
</evidence>
<dbReference type="OrthoDB" id="6093293at2"/>
<organism evidence="1 2">
    <name type="scientific">Photobacterium galatheae</name>
    <dbReference type="NCBI Taxonomy" id="1654360"/>
    <lineage>
        <taxon>Bacteria</taxon>
        <taxon>Pseudomonadati</taxon>
        <taxon>Pseudomonadota</taxon>
        <taxon>Gammaproteobacteria</taxon>
        <taxon>Vibrionales</taxon>
        <taxon>Vibrionaceae</taxon>
        <taxon>Photobacterium</taxon>
    </lineage>
</organism>
<dbReference type="AlphaFoldDB" id="A0A066S0I3"/>
<reference evidence="1 2" key="1">
    <citation type="submission" date="2014-04" db="EMBL/GenBank/DDBJ databases">
        <title>Draft genome sequence of Photobacterium halotolerans S2753: a solonamide, ngercheumicin and holomycin producer.</title>
        <authorList>
            <person name="Machado H.R."/>
            <person name="Gram L."/>
        </authorList>
    </citation>
    <scope>NUCLEOTIDE SEQUENCE [LARGE SCALE GENOMIC DNA]</scope>
    <source>
        <strain evidence="1 2">S2753</strain>
    </source>
</reference>
<keyword evidence="2" id="KW-1185">Reference proteome</keyword>